<reference evidence="1 2" key="1">
    <citation type="submission" date="2019-05" db="EMBL/GenBank/DDBJ databases">
        <title>Burkholderia sp. DHOD12, isolated from subtropical forest soil.</title>
        <authorList>
            <person name="Gao Z.-H."/>
            <person name="Qiu L.-H."/>
        </authorList>
    </citation>
    <scope>NUCLEOTIDE SEQUENCE [LARGE SCALE GENOMIC DNA]</scope>
    <source>
        <strain evidence="1 2">DHOD12</strain>
    </source>
</reference>
<keyword evidence="2" id="KW-1185">Reference proteome</keyword>
<accession>A0A4P8IQ14</accession>
<proteinExistence type="predicted"/>
<dbReference type="EMBL" id="CP040077">
    <property type="protein sequence ID" value="QCP49143.1"/>
    <property type="molecule type" value="Genomic_DNA"/>
</dbReference>
<dbReference type="KEGG" id="tvl:FAZ95_08110"/>
<dbReference type="RefSeq" id="WP_137331974.1">
    <property type="nucleotide sequence ID" value="NZ_CP040077.1"/>
</dbReference>
<dbReference type="Proteomes" id="UP000298656">
    <property type="component" value="Chromosome 1"/>
</dbReference>
<name>A0A4P8IQ14_9BURK</name>
<organism evidence="1 2">
    <name type="scientific">Trinickia violacea</name>
    <dbReference type="NCBI Taxonomy" id="2571746"/>
    <lineage>
        <taxon>Bacteria</taxon>
        <taxon>Pseudomonadati</taxon>
        <taxon>Pseudomonadota</taxon>
        <taxon>Betaproteobacteria</taxon>
        <taxon>Burkholderiales</taxon>
        <taxon>Burkholderiaceae</taxon>
        <taxon>Trinickia</taxon>
    </lineage>
</organism>
<evidence type="ECO:0000313" key="2">
    <source>
        <dbReference type="Proteomes" id="UP000298656"/>
    </source>
</evidence>
<evidence type="ECO:0000313" key="1">
    <source>
        <dbReference type="EMBL" id="QCP49143.1"/>
    </source>
</evidence>
<dbReference type="AlphaFoldDB" id="A0A4P8IQ14"/>
<sequence>MAVFTVFFCGTGSNSFDFRHKDDKHSGPDVKPEDRIHYHSGELVSTLARNAGGMEFVDWIIVDGPGSGNLQEDDKFVKPGNYSKGKGTRWGSGWEENVGHAMAMIRGDATWSRKELTELGRRIIQDSHELEGREPPEVPDERLVTQQSLQMQKIKIFRKDKPITQINAIGWSRGAVTTHMFAHALAEDPDLKHIPVNIVAVDPVTGPRNSQLNRTSIPSNVKHYVAFYAQDELSVFFEPVVPSLADGVQSAIYTLPGRHATLVGNAGNYIGTASDPESGTDTFFSPARVVRMLSEHYLTSWGTALKLGEPYSDTVMLECYDKMVEQEKGYVALRNTTYKTNLWRSERPVTVGQSWFNTNFSLVPQLKPDDWFINWHHRSLFEQHFPQLYAPLSRHEWPNSPEAHEAVRRVETVAPSTWKALTDLLDPEGIHAQKV</sequence>
<dbReference type="OrthoDB" id="1432332at2"/>
<gene>
    <name evidence="1" type="ORF">FAZ95_08110</name>
</gene>
<protein>
    <recommendedName>
        <fullName evidence="3">DUF2235 domain-containing protein</fullName>
    </recommendedName>
</protein>
<evidence type="ECO:0008006" key="3">
    <source>
        <dbReference type="Google" id="ProtNLM"/>
    </source>
</evidence>